<keyword evidence="2 5" id="KW-0812">Transmembrane</keyword>
<dbReference type="EMBL" id="JAUHMF010000002">
    <property type="protein sequence ID" value="MDT8898466.1"/>
    <property type="molecule type" value="Genomic_DNA"/>
</dbReference>
<feature type="transmembrane region" description="Helical" evidence="5">
    <location>
        <begin position="248"/>
        <end position="272"/>
    </location>
</feature>
<dbReference type="Pfam" id="PF09685">
    <property type="entry name" value="MamF_MmsF"/>
    <property type="match status" value="2"/>
</dbReference>
<dbReference type="InterPro" id="IPR019109">
    <property type="entry name" value="MamF_MmsF"/>
</dbReference>
<feature type="transmembrane region" description="Helical" evidence="5">
    <location>
        <begin position="211"/>
        <end position="236"/>
    </location>
</feature>
<reference evidence="6 7" key="1">
    <citation type="submission" date="2023-07" db="EMBL/GenBank/DDBJ databases">
        <title>Novel species of Thermanaerothrix with wide hydrolytic capabilities.</title>
        <authorList>
            <person name="Zayulina K.S."/>
            <person name="Podosokorskaya O.A."/>
            <person name="Elcheninov A.G."/>
        </authorList>
    </citation>
    <scope>NUCLEOTIDE SEQUENCE [LARGE SCALE GENOMIC DNA]</scope>
    <source>
        <strain evidence="6 7">4228-RoL</strain>
    </source>
</reference>
<keyword evidence="3 5" id="KW-1133">Transmembrane helix</keyword>
<sequence length="308" mass="32784">MKRLSLAPTTGPDRLLAALAHAAVLLPGWGLLVPTALWAAHPRRGDYLSFQSLQALTYQVLQLLILGVVGLGVGVLYVGEAVVLLLLSSLISQDVSSVLFVLASAFGLVSLAAVWGLLTLGGVIAAILCLSGQDVRYPLLGAHMERALRAEGESAALDPEREARWMAALTYGGVLINLCGWLLPLIVWLTQKDRSPLLHFHALQSLIYQGVGDLLLFLASLMIMVTVFPLMLILALVERAAAPLAPFFLLPLGVLGLAGLGFSFIYVILGLWAGLRLAQGHEVTLPGLGRWLRQRLTISPSASGGSHA</sequence>
<feature type="transmembrane region" description="Helical" evidence="5">
    <location>
        <begin position="63"/>
        <end position="87"/>
    </location>
</feature>
<dbReference type="RefSeq" id="WP_315625124.1">
    <property type="nucleotide sequence ID" value="NZ_JAUHMF010000002.1"/>
</dbReference>
<evidence type="ECO:0000256" key="2">
    <source>
        <dbReference type="ARBA" id="ARBA00022692"/>
    </source>
</evidence>
<evidence type="ECO:0000256" key="4">
    <source>
        <dbReference type="ARBA" id="ARBA00023136"/>
    </source>
</evidence>
<protein>
    <submittedName>
        <fullName evidence="6">DUF4870 domain-containing protein</fullName>
    </submittedName>
</protein>
<keyword evidence="7" id="KW-1185">Reference proteome</keyword>
<evidence type="ECO:0000313" key="6">
    <source>
        <dbReference type="EMBL" id="MDT8898466.1"/>
    </source>
</evidence>
<feature type="transmembrane region" description="Helical" evidence="5">
    <location>
        <begin position="168"/>
        <end position="190"/>
    </location>
</feature>
<evidence type="ECO:0000256" key="5">
    <source>
        <dbReference type="SAM" id="Phobius"/>
    </source>
</evidence>
<evidence type="ECO:0000256" key="1">
    <source>
        <dbReference type="ARBA" id="ARBA00004141"/>
    </source>
</evidence>
<keyword evidence="4 5" id="KW-0472">Membrane</keyword>
<dbReference type="Proteomes" id="UP001254165">
    <property type="component" value="Unassembled WGS sequence"/>
</dbReference>
<feature type="transmembrane region" description="Helical" evidence="5">
    <location>
        <begin position="99"/>
        <end position="128"/>
    </location>
</feature>
<proteinExistence type="predicted"/>
<comment type="subcellular location">
    <subcellularLocation>
        <location evidence="1">Membrane</location>
        <topology evidence="1">Multi-pass membrane protein</topology>
    </subcellularLocation>
</comment>
<evidence type="ECO:0000313" key="7">
    <source>
        <dbReference type="Proteomes" id="UP001254165"/>
    </source>
</evidence>
<organism evidence="6 7">
    <name type="scientific">Thermanaerothrix solaris</name>
    <dbReference type="NCBI Taxonomy" id="3058434"/>
    <lineage>
        <taxon>Bacteria</taxon>
        <taxon>Bacillati</taxon>
        <taxon>Chloroflexota</taxon>
        <taxon>Anaerolineae</taxon>
        <taxon>Anaerolineales</taxon>
        <taxon>Anaerolineaceae</taxon>
        <taxon>Thermanaerothrix</taxon>
    </lineage>
</organism>
<name>A0ABU3NNP7_9CHLR</name>
<gene>
    <name evidence="6" type="ORF">QYE77_09315</name>
</gene>
<accession>A0ABU3NNP7</accession>
<comment type="caution">
    <text evidence="6">The sequence shown here is derived from an EMBL/GenBank/DDBJ whole genome shotgun (WGS) entry which is preliminary data.</text>
</comment>
<evidence type="ECO:0000256" key="3">
    <source>
        <dbReference type="ARBA" id="ARBA00022989"/>
    </source>
</evidence>